<dbReference type="PANTHER" id="PTHR43877:SF2">
    <property type="entry name" value="AMINOALKYLPHOSPHONATE N-ACETYLTRANSFERASE-RELATED"/>
    <property type="match status" value="1"/>
</dbReference>
<gene>
    <name evidence="4" type="ORF">QE367_001854</name>
</gene>
<feature type="domain" description="N-acetyltransferase" evidence="3">
    <location>
        <begin position="26"/>
        <end position="168"/>
    </location>
</feature>
<keyword evidence="5" id="KW-1185">Reference proteome</keyword>
<reference evidence="4 5" key="1">
    <citation type="submission" date="2023-08" db="EMBL/GenBank/DDBJ databases">
        <title>Functional and genomic diversity of the sorghum phyllosphere microbiome.</title>
        <authorList>
            <person name="Shade A."/>
        </authorList>
    </citation>
    <scope>NUCLEOTIDE SEQUENCE [LARGE SCALE GENOMIC DNA]</scope>
    <source>
        <strain evidence="4 5">SORGH_AS_0919</strain>
    </source>
</reference>
<sequence>MQSNTVVVRAVDRMDADRAAVSGLLRDYHLQTEHEKAQHGAADRLAGAELPARYQAEIDDPASAFAGAVVVVAEGHDGVVGMVVLHRAARDVEVKRLWVAPAGRRRGVAAALMAYAREHAERADAEGLRLSVWDWRADALALYRSQGFTIEPSWESRARLICLRRALR</sequence>
<dbReference type="Proteomes" id="UP001260188">
    <property type="component" value="Unassembled WGS sequence"/>
</dbReference>
<name>A0ABU1I185_9MICO</name>
<dbReference type="PANTHER" id="PTHR43877">
    <property type="entry name" value="AMINOALKYLPHOSPHONATE N-ACETYLTRANSFERASE-RELATED-RELATED"/>
    <property type="match status" value="1"/>
</dbReference>
<keyword evidence="2" id="KW-0012">Acyltransferase</keyword>
<evidence type="ECO:0000256" key="1">
    <source>
        <dbReference type="ARBA" id="ARBA00022679"/>
    </source>
</evidence>
<dbReference type="InterPro" id="IPR000182">
    <property type="entry name" value="GNAT_dom"/>
</dbReference>
<protein>
    <submittedName>
        <fullName evidence="4">Ribosomal protein S18 acetylase RimI-like enzyme</fullName>
    </submittedName>
</protein>
<evidence type="ECO:0000259" key="3">
    <source>
        <dbReference type="PROSITE" id="PS51186"/>
    </source>
</evidence>
<evidence type="ECO:0000313" key="5">
    <source>
        <dbReference type="Proteomes" id="UP001260188"/>
    </source>
</evidence>
<dbReference type="Pfam" id="PF13508">
    <property type="entry name" value="Acetyltransf_7"/>
    <property type="match status" value="1"/>
</dbReference>
<accession>A0ABU1I185</accession>
<dbReference type="RefSeq" id="WP_309666263.1">
    <property type="nucleotide sequence ID" value="NZ_JAVIZA010000001.1"/>
</dbReference>
<dbReference type="PROSITE" id="PS51186">
    <property type="entry name" value="GNAT"/>
    <property type="match status" value="1"/>
</dbReference>
<dbReference type="SUPFAM" id="SSF55729">
    <property type="entry name" value="Acyl-CoA N-acyltransferases (Nat)"/>
    <property type="match status" value="1"/>
</dbReference>
<comment type="caution">
    <text evidence="4">The sequence shown here is derived from an EMBL/GenBank/DDBJ whole genome shotgun (WGS) entry which is preliminary data.</text>
</comment>
<evidence type="ECO:0000313" key="4">
    <source>
        <dbReference type="EMBL" id="MDR6167650.1"/>
    </source>
</evidence>
<evidence type="ECO:0000256" key="2">
    <source>
        <dbReference type="ARBA" id="ARBA00023315"/>
    </source>
</evidence>
<dbReference type="Gene3D" id="3.40.630.30">
    <property type="match status" value="1"/>
</dbReference>
<organism evidence="4 5">
    <name type="scientific">Microbacterium paludicola</name>
    <dbReference type="NCBI Taxonomy" id="300019"/>
    <lineage>
        <taxon>Bacteria</taxon>
        <taxon>Bacillati</taxon>
        <taxon>Actinomycetota</taxon>
        <taxon>Actinomycetes</taxon>
        <taxon>Micrococcales</taxon>
        <taxon>Microbacteriaceae</taxon>
        <taxon>Microbacterium</taxon>
    </lineage>
</organism>
<proteinExistence type="predicted"/>
<dbReference type="InterPro" id="IPR050832">
    <property type="entry name" value="Bact_Acetyltransf"/>
</dbReference>
<dbReference type="EMBL" id="JAVIZA010000001">
    <property type="protein sequence ID" value="MDR6167650.1"/>
    <property type="molecule type" value="Genomic_DNA"/>
</dbReference>
<dbReference type="InterPro" id="IPR016181">
    <property type="entry name" value="Acyl_CoA_acyltransferase"/>
</dbReference>
<dbReference type="CDD" id="cd04301">
    <property type="entry name" value="NAT_SF"/>
    <property type="match status" value="1"/>
</dbReference>
<keyword evidence="1" id="KW-0808">Transferase</keyword>